<evidence type="ECO:0000256" key="1">
    <source>
        <dbReference type="SAM" id="SignalP"/>
    </source>
</evidence>
<protein>
    <recommendedName>
        <fullName evidence="4">DUF4198 domain-containing protein</fullName>
    </recommendedName>
</protein>
<evidence type="ECO:0000313" key="2">
    <source>
        <dbReference type="EMBL" id="TCI06235.1"/>
    </source>
</evidence>
<keyword evidence="1" id="KW-0732">Signal</keyword>
<feature type="signal peptide" evidence="1">
    <location>
        <begin position="1"/>
        <end position="28"/>
    </location>
</feature>
<reference evidence="2 3" key="1">
    <citation type="submission" date="2019-02" db="EMBL/GenBank/DDBJ databases">
        <title>Dyella amyloliquefaciens sp. nov., isolated from forest soil.</title>
        <authorList>
            <person name="Gao Z.-H."/>
            <person name="Qiu L.-H."/>
        </authorList>
    </citation>
    <scope>NUCLEOTIDE SEQUENCE [LARGE SCALE GENOMIC DNA]</scope>
    <source>
        <strain evidence="2 3">KACC 12747</strain>
    </source>
</reference>
<evidence type="ECO:0008006" key="4">
    <source>
        <dbReference type="Google" id="ProtNLM"/>
    </source>
</evidence>
<dbReference type="RefSeq" id="WP_131152662.1">
    <property type="nucleotide sequence ID" value="NZ_SJTG01000007.1"/>
</dbReference>
<dbReference type="EMBL" id="SJTG01000007">
    <property type="protein sequence ID" value="TCI06235.1"/>
    <property type="molecule type" value="Genomic_DNA"/>
</dbReference>
<accession>A0A4R0YJB0</accession>
<gene>
    <name evidence="2" type="ORF">EZM97_35565</name>
</gene>
<comment type="caution">
    <text evidence="2">The sequence shown here is derived from an EMBL/GenBank/DDBJ whole genome shotgun (WGS) entry which is preliminary data.</text>
</comment>
<feature type="chain" id="PRO_5020537903" description="DUF4198 domain-containing protein" evidence="1">
    <location>
        <begin position="29"/>
        <end position="247"/>
    </location>
</feature>
<organism evidence="2 3">
    <name type="scientific">Dyella soli</name>
    <dbReference type="NCBI Taxonomy" id="522319"/>
    <lineage>
        <taxon>Bacteria</taxon>
        <taxon>Pseudomonadati</taxon>
        <taxon>Pseudomonadota</taxon>
        <taxon>Gammaproteobacteria</taxon>
        <taxon>Lysobacterales</taxon>
        <taxon>Rhodanobacteraceae</taxon>
        <taxon>Dyella</taxon>
    </lineage>
</organism>
<dbReference type="Proteomes" id="UP000291822">
    <property type="component" value="Unassembled WGS sequence"/>
</dbReference>
<evidence type="ECO:0000313" key="3">
    <source>
        <dbReference type="Proteomes" id="UP000291822"/>
    </source>
</evidence>
<proteinExistence type="predicted"/>
<keyword evidence="3" id="KW-1185">Reference proteome</keyword>
<name>A0A4R0YJB0_9GAMM</name>
<sequence length="247" mass="26093">MRKSNEMPGRTRLFATLLFSAGAAASHAQSVTELGAHTLITHSEGMGVSPAVSDPIDTAASGSAFITFNAGYASNSTRPQDSFGNRWKAVGGPVTYRDYGDTFSVQAYVAMNAKGGAKHTLRFDKPGDPVGELTAPFIEVRNAGVLQDVAQNYPQPGLVLTSGKVTTTGPATLVAVWWGDGGVKRMTTQPSEGFTMIDSYLMLPDNSGVQAAVAVRQVDQAGTYNVSWIGSPIQGAILWLFAFQANK</sequence>
<dbReference type="AlphaFoldDB" id="A0A4R0YJB0"/>